<evidence type="ECO:0000313" key="2">
    <source>
        <dbReference type="Proteomes" id="UP000805193"/>
    </source>
</evidence>
<evidence type="ECO:0000313" key="1">
    <source>
        <dbReference type="EMBL" id="KAG0431196.1"/>
    </source>
</evidence>
<accession>A0AC60QD57</accession>
<organism evidence="1 2">
    <name type="scientific">Ixodes persulcatus</name>
    <name type="common">Taiga tick</name>
    <dbReference type="NCBI Taxonomy" id="34615"/>
    <lineage>
        <taxon>Eukaryota</taxon>
        <taxon>Metazoa</taxon>
        <taxon>Ecdysozoa</taxon>
        <taxon>Arthropoda</taxon>
        <taxon>Chelicerata</taxon>
        <taxon>Arachnida</taxon>
        <taxon>Acari</taxon>
        <taxon>Parasitiformes</taxon>
        <taxon>Ixodida</taxon>
        <taxon>Ixodoidea</taxon>
        <taxon>Ixodidae</taxon>
        <taxon>Ixodinae</taxon>
        <taxon>Ixodes</taxon>
    </lineage>
</organism>
<comment type="caution">
    <text evidence="1">The sequence shown here is derived from an EMBL/GenBank/DDBJ whole genome shotgun (WGS) entry which is preliminary data.</text>
</comment>
<reference evidence="1 2" key="1">
    <citation type="journal article" date="2020" name="Cell">
        <title>Large-Scale Comparative Analyses of Tick Genomes Elucidate Their Genetic Diversity and Vector Capacities.</title>
        <authorList>
            <consortium name="Tick Genome and Microbiome Consortium (TIGMIC)"/>
            <person name="Jia N."/>
            <person name="Wang J."/>
            <person name="Shi W."/>
            <person name="Du L."/>
            <person name="Sun Y."/>
            <person name="Zhan W."/>
            <person name="Jiang J.F."/>
            <person name="Wang Q."/>
            <person name="Zhang B."/>
            <person name="Ji P."/>
            <person name="Bell-Sakyi L."/>
            <person name="Cui X.M."/>
            <person name="Yuan T.T."/>
            <person name="Jiang B.G."/>
            <person name="Yang W.F."/>
            <person name="Lam T.T."/>
            <person name="Chang Q.C."/>
            <person name="Ding S.J."/>
            <person name="Wang X.J."/>
            <person name="Zhu J.G."/>
            <person name="Ruan X.D."/>
            <person name="Zhao L."/>
            <person name="Wei J.T."/>
            <person name="Ye R.Z."/>
            <person name="Que T.C."/>
            <person name="Du C.H."/>
            <person name="Zhou Y.H."/>
            <person name="Cheng J.X."/>
            <person name="Dai P.F."/>
            <person name="Guo W.B."/>
            <person name="Han X.H."/>
            <person name="Huang E.J."/>
            <person name="Li L.F."/>
            <person name="Wei W."/>
            <person name="Gao Y.C."/>
            <person name="Liu J.Z."/>
            <person name="Shao H.Z."/>
            <person name="Wang X."/>
            <person name="Wang C.C."/>
            <person name="Yang T.C."/>
            <person name="Huo Q.B."/>
            <person name="Li W."/>
            <person name="Chen H.Y."/>
            <person name="Chen S.E."/>
            <person name="Zhou L.G."/>
            <person name="Ni X.B."/>
            <person name="Tian J.H."/>
            <person name="Sheng Y."/>
            <person name="Liu T."/>
            <person name="Pan Y.S."/>
            <person name="Xia L.Y."/>
            <person name="Li J."/>
            <person name="Zhao F."/>
            <person name="Cao W.C."/>
        </authorList>
    </citation>
    <scope>NUCLEOTIDE SEQUENCE [LARGE SCALE GENOMIC DNA]</scope>
    <source>
        <strain evidence="1">Iper-2018</strain>
    </source>
</reference>
<name>A0AC60QD57_IXOPE</name>
<dbReference type="EMBL" id="JABSTQ010009246">
    <property type="protein sequence ID" value="KAG0431196.1"/>
    <property type="molecule type" value="Genomic_DNA"/>
</dbReference>
<proteinExistence type="predicted"/>
<keyword evidence="2" id="KW-1185">Reference proteome</keyword>
<dbReference type="Proteomes" id="UP000805193">
    <property type="component" value="Unassembled WGS sequence"/>
</dbReference>
<sequence>MSSSKSALLLGLFGVAGTLWSLTTASLLLAAVYLALGGWRTIRLLAATAPRDVRAALGYLRLNWYMRRRLAEDTTVGRVFDALARRHPEKVCLIEPSREWTFGQVYDLSERVANVFWEQGLRPGDEVAILTESRPEAVILWLGLSKVGVVSALVNNNLKLAPLAHCISCVRCRAVVFSAALLPALRQALPFMGQLSARYFCLDAAPEDLGAPCVPLAPLLAKAEPRAPPYRGSMNDRLIYIYTSGTTGLPKAAIIRQRRFFSIASSIRHMMPLRDDDVLYVCLPIYHVAAGVLALSQTLLFGNTAVLRAKFSASAFWDDCVRWKCTVSQYIGETCRYLLAQPAKATDRQHGVRLMFGNGLRPQLWRSFAERFGVRDLREVYGATEGNANLVNIDNRAGAVGFVPTVFRLWPALAEWILPVKLVRVDRATGLPLRDKRGLCVACQPDEEGELVGKVDRSHISAFDGYVNQEATQKKLYRDVFRKGDAAFASGDLLVMDEQGYVYFRDRTGDTFRWKGENVSTAEVEAVASQVLGLTDCVVYGVALPGTEGRAGMLAVRDPSGCTDLDALARHLCATLPPYAVPLLVRLTSDLHLTATFKLQKGPLQRQGFQQLGGDPCFLLQGGRYVPLEGPLYDSLCAGLCRL</sequence>
<protein>
    <submittedName>
        <fullName evidence="1">Uncharacterized protein</fullName>
    </submittedName>
</protein>
<gene>
    <name evidence="1" type="ORF">HPB47_021993</name>
</gene>